<dbReference type="SUPFAM" id="SSF49899">
    <property type="entry name" value="Concanavalin A-like lectins/glucanases"/>
    <property type="match status" value="1"/>
</dbReference>
<evidence type="ECO:0000313" key="3">
    <source>
        <dbReference type="Proteomes" id="UP000011135"/>
    </source>
</evidence>
<dbReference type="PROSITE" id="PS51257">
    <property type="entry name" value="PROKAR_LIPOPROTEIN"/>
    <property type="match status" value="1"/>
</dbReference>
<accession>L8JW14</accession>
<dbReference type="Gene3D" id="2.60.120.200">
    <property type="match status" value="1"/>
</dbReference>
<organism evidence="2 3">
    <name type="scientific">Fulvivirga imtechensis AK7</name>
    <dbReference type="NCBI Taxonomy" id="1237149"/>
    <lineage>
        <taxon>Bacteria</taxon>
        <taxon>Pseudomonadati</taxon>
        <taxon>Bacteroidota</taxon>
        <taxon>Cytophagia</taxon>
        <taxon>Cytophagales</taxon>
        <taxon>Fulvivirgaceae</taxon>
        <taxon>Fulvivirga</taxon>
    </lineage>
</organism>
<dbReference type="Pfam" id="PF13385">
    <property type="entry name" value="Laminin_G_3"/>
    <property type="match status" value="1"/>
</dbReference>
<evidence type="ECO:0008006" key="4">
    <source>
        <dbReference type="Google" id="ProtNLM"/>
    </source>
</evidence>
<feature type="chain" id="PRO_5003994260" description="LamG-like jellyroll fold domain-containing protein" evidence="1">
    <location>
        <begin position="24"/>
        <end position="259"/>
    </location>
</feature>
<evidence type="ECO:0000313" key="2">
    <source>
        <dbReference type="EMBL" id="ELR72990.1"/>
    </source>
</evidence>
<evidence type="ECO:0000256" key="1">
    <source>
        <dbReference type="SAM" id="SignalP"/>
    </source>
</evidence>
<protein>
    <recommendedName>
        <fullName evidence="4">LamG-like jellyroll fold domain-containing protein</fullName>
    </recommendedName>
</protein>
<keyword evidence="3" id="KW-1185">Reference proteome</keyword>
<proteinExistence type="predicted"/>
<feature type="signal peptide" evidence="1">
    <location>
        <begin position="1"/>
        <end position="23"/>
    </location>
</feature>
<dbReference type="Proteomes" id="UP000011135">
    <property type="component" value="Unassembled WGS sequence"/>
</dbReference>
<dbReference type="AlphaFoldDB" id="L8JW14"/>
<dbReference type="STRING" id="1237149.C900_00492"/>
<gene>
    <name evidence="2" type="ORF">C900_00492</name>
</gene>
<dbReference type="GO" id="GO:0005975">
    <property type="term" value="P:carbohydrate metabolic process"/>
    <property type="evidence" value="ECO:0007669"/>
    <property type="project" value="UniProtKB-ARBA"/>
</dbReference>
<dbReference type="EMBL" id="AMZN01000012">
    <property type="protein sequence ID" value="ELR72990.1"/>
    <property type="molecule type" value="Genomic_DNA"/>
</dbReference>
<keyword evidence="1" id="KW-0732">Signal</keyword>
<dbReference type="RefSeq" id="WP_009578405.1">
    <property type="nucleotide sequence ID" value="NZ_AMZN01000012.1"/>
</dbReference>
<dbReference type="OrthoDB" id="979379at2"/>
<dbReference type="InterPro" id="IPR013320">
    <property type="entry name" value="ConA-like_dom_sf"/>
</dbReference>
<reference evidence="2 3" key="1">
    <citation type="submission" date="2012-12" db="EMBL/GenBank/DDBJ databases">
        <title>Genome assembly of Fulvivirga imtechensis AK7.</title>
        <authorList>
            <person name="Nupur N."/>
            <person name="Khatri I."/>
            <person name="Kumar R."/>
            <person name="Subramanian S."/>
            <person name="Pinnaka A."/>
        </authorList>
    </citation>
    <scope>NUCLEOTIDE SEQUENCE [LARGE SCALE GENOMIC DNA]</scope>
    <source>
        <strain evidence="2 3">AK7</strain>
    </source>
</reference>
<comment type="caution">
    <text evidence="2">The sequence shown here is derived from an EMBL/GenBank/DDBJ whole genome shotgun (WGS) entry which is preliminary data.</text>
</comment>
<dbReference type="GO" id="GO:0004553">
    <property type="term" value="F:hydrolase activity, hydrolyzing O-glycosyl compounds"/>
    <property type="evidence" value="ECO:0007669"/>
    <property type="project" value="UniProtKB-ARBA"/>
</dbReference>
<name>L8JW14_9BACT</name>
<sequence>MMKSNIYWLKMLCLALAFMIAGCSDDDGNEVEPEEEIVLPDPTFSFGTDSDSTELDFELIGDPELRGDNAYVFNATDEDNGCGQIGGDYIKLDTLGAIWEKGFSIAAWVEFQEERYFERIVDLGNGWGEHGGMNISFSRLARSNSLALTSWIDTDSTTNREKGRLIARDVIVNNKMMHYAASISPSGEMKIYINGELAAEKADGHPVANVQRNKNYIGHSNWCQLDPDFKGVMKGIYLFNKPITSGEVKALYQKGSSTE</sequence>